<sequence length="545" mass="61218">MGIMEPEAELEHIFSPKLPLFSVPLMHSPQHSEMLTLSPPYSLASVPFQWEEEPGKPRPCTTTAAARIITVHPNKNGNRPKRLKLPPRVLAGAKISKPCSPTTILDGPEVDKTVFSSTSFRFMTKLEGTFDSSSSSPAETQGEQLWTMVLRKRRNKMMRGFQKNRKVKHKDGTGRYFTYSCYGKKKVDGGCFVFPSSMDVADCSEGKNGGTRTKMARIIGNGKFSTLSQTKAQFWASSLFVCAIQHFYSIHSARQYYPKAQEGVYQVIKKAISWSRKFNKHGQVQTLKRKREMGIIGQVAELESMFSPKLPLFSVPHMHSPEHSGMLTLSPLYSLASVPFLWEEEPGKPRLSTTFTSVRPNKSGNKPKSLKLPPMLLVESKIAKTPSRTTVLDSPDVDRTIISSASFRITRKLKGSFHSSSWSPLRFFGSRGLKNPKVKGEDGFGGNFSYLRLGKKQVGGDRDDGESGDGVRMKMERIIRNGSFSTLSQAKSQFLEAIYEVFEMAISWSRRLNKGSYKTSSLFWRRQVHKSARALLYYGAYEQSP</sequence>
<dbReference type="EMBL" id="CAUOFW020002626">
    <property type="protein sequence ID" value="CAK9155046.1"/>
    <property type="molecule type" value="Genomic_DNA"/>
</dbReference>
<keyword evidence="3" id="KW-1185">Reference proteome</keyword>
<accession>A0ABC8SCX3</accession>
<reference evidence="2 3" key="1">
    <citation type="submission" date="2024-02" db="EMBL/GenBank/DDBJ databases">
        <authorList>
            <person name="Vignale AGUSTIN F."/>
            <person name="Sosa J E."/>
            <person name="Modenutti C."/>
        </authorList>
    </citation>
    <scope>NUCLEOTIDE SEQUENCE [LARGE SCALE GENOMIC DNA]</scope>
</reference>
<gene>
    <name evidence="2" type="ORF">ILEXP_LOCUS23428</name>
</gene>
<protein>
    <submittedName>
        <fullName evidence="2">Uncharacterized protein</fullName>
    </submittedName>
</protein>
<dbReference type="Proteomes" id="UP001642360">
    <property type="component" value="Unassembled WGS sequence"/>
</dbReference>
<evidence type="ECO:0000313" key="3">
    <source>
        <dbReference type="Proteomes" id="UP001642360"/>
    </source>
</evidence>
<evidence type="ECO:0000256" key="1">
    <source>
        <dbReference type="SAM" id="MobiDB-lite"/>
    </source>
</evidence>
<name>A0ABC8SCX3_9AQUA</name>
<comment type="caution">
    <text evidence="2">The sequence shown here is derived from an EMBL/GenBank/DDBJ whole genome shotgun (WGS) entry which is preliminary data.</text>
</comment>
<feature type="region of interest" description="Disordered" evidence="1">
    <location>
        <begin position="352"/>
        <end position="371"/>
    </location>
</feature>
<feature type="compositionally biased region" description="Polar residues" evidence="1">
    <location>
        <begin position="352"/>
        <end position="364"/>
    </location>
</feature>
<evidence type="ECO:0000313" key="2">
    <source>
        <dbReference type="EMBL" id="CAK9155046.1"/>
    </source>
</evidence>
<dbReference type="PANTHER" id="PTHR34371">
    <property type="entry name" value="OS01G0551000 PROTEIN"/>
    <property type="match status" value="1"/>
</dbReference>
<organism evidence="2 3">
    <name type="scientific">Ilex paraguariensis</name>
    <name type="common">yerba mate</name>
    <dbReference type="NCBI Taxonomy" id="185542"/>
    <lineage>
        <taxon>Eukaryota</taxon>
        <taxon>Viridiplantae</taxon>
        <taxon>Streptophyta</taxon>
        <taxon>Embryophyta</taxon>
        <taxon>Tracheophyta</taxon>
        <taxon>Spermatophyta</taxon>
        <taxon>Magnoliopsida</taxon>
        <taxon>eudicotyledons</taxon>
        <taxon>Gunneridae</taxon>
        <taxon>Pentapetalae</taxon>
        <taxon>asterids</taxon>
        <taxon>campanulids</taxon>
        <taxon>Aquifoliales</taxon>
        <taxon>Aquifoliaceae</taxon>
        <taxon>Ilex</taxon>
    </lineage>
</organism>
<dbReference type="PANTHER" id="PTHR34371:SF2">
    <property type="entry name" value="DUF688 FAMILY PROTEIN"/>
    <property type="match status" value="1"/>
</dbReference>
<proteinExistence type="predicted"/>
<dbReference type="AlphaFoldDB" id="A0ABC8SCX3"/>